<dbReference type="InterPro" id="IPR008271">
    <property type="entry name" value="Ser/Thr_kinase_AS"/>
</dbReference>
<dbReference type="FunFam" id="1.10.510.10:FF:000534">
    <property type="entry name" value="Serine/threonine-protein kinase PKH2"/>
    <property type="match status" value="1"/>
</dbReference>
<keyword evidence="5" id="KW-0547">Nucleotide-binding</keyword>
<evidence type="ECO:0000313" key="11">
    <source>
        <dbReference type="EMBL" id="PWN20468.1"/>
    </source>
</evidence>
<dbReference type="InterPro" id="IPR039046">
    <property type="entry name" value="PDPK1"/>
</dbReference>
<dbReference type="PROSITE" id="PS50011">
    <property type="entry name" value="PROTEIN_KINASE_DOM"/>
    <property type="match status" value="1"/>
</dbReference>
<dbReference type="InterPro" id="IPR000719">
    <property type="entry name" value="Prot_kinase_dom"/>
</dbReference>
<dbReference type="Pfam" id="PF00069">
    <property type="entry name" value="Pkinase"/>
    <property type="match status" value="1"/>
</dbReference>
<dbReference type="GO" id="GO:0004674">
    <property type="term" value="F:protein serine/threonine kinase activity"/>
    <property type="evidence" value="ECO:0007669"/>
    <property type="project" value="UniProtKB-KW"/>
</dbReference>
<dbReference type="AlphaFoldDB" id="A0A316U6M5"/>
<keyword evidence="3" id="KW-0723">Serine/threonine-protein kinase</keyword>
<dbReference type="FunFam" id="3.30.200.20:FF:000191">
    <property type="entry name" value="3-phosphoinositide-dependent protein kinase 2-like"/>
    <property type="match status" value="1"/>
</dbReference>
<evidence type="ECO:0000256" key="5">
    <source>
        <dbReference type="ARBA" id="ARBA00022741"/>
    </source>
</evidence>
<dbReference type="RefSeq" id="XP_025347628.1">
    <property type="nucleotide sequence ID" value="XM_025490675.1"/>
</dbReference>
<evidence type="ECO:0000256" key="7">
    <source>
        <dbReference type="ARBA" id="ARBA00022840"/>
    </source>
</evidence>
<sequence>MSRPRGRDDFEFGDILGEGSYSTADATLREGKRAYAIKVLDKVHILKERKQKYVAVEKEALSLLVRHPGVIRLYWTFQDQESLYFVLELAPNGELLTFIKKYGSFDENTTRYYAAQLLDAISGMHAAGVIHRDVKPENVLLDDQMNVKVTDFGSAKIVNKADNNAASGNAAGPPRANSFVGTAEYVSPELLTDKAASKASDFWAFGCVVFQMLAGRPPFKAISEYQTFQKIIKREFEMPSELSEEATDLLNNLLVLEPDQRLREDQIRSHPFFKGVDWDALWQTEAPAMKTGIRAAPPPKEPR</sequence>
<dbReference type="SMART" id="SM00220">
    <property type="entry name" value="S_TKc"/>
    <property type="match status" value="1"/>
</dbReference>
<dbReference type="PROSITE" id="PS00108">
    <property type="entry name" value="PROTEIN_KINASE_ST"/>
    <property type="match status" value="1"/>
</dbReference>
<dbReference type="OrthoDB" id="347657at2759"/>
<evidence type="ECO:0000256" key="1">
    <source>
        <dbReference type="ARBA" id="ARBA00010006"/>
    </source>
</evidence>
<evidence type="ECO:0000313" key="12">
    <source>
        <dbReference type="Proteomes" id="UP000245942"/>
    </source>
</evidence>
<dbReference type="GO" id="GO:0005524">
    <property type="term" value="F:ATP binding"/>
    <property type="evidence" value="ECO:0007669"/>
    <property type="project" value="UniProtKB-KW"/>
</dbReference>
<dbReference type="InterPro" id="IPR050236">
    <property type="entry name" value="Ser_Thr_kinase_AGC"/>
</dbReference>
<comment type="similarity">
    <text evidence="1">Belongs to the protein kinase superfamily. AGC Ser/Thr protein kinase family. PDPK1 subfamily.</text>
</comment>
<evidence type="ECO:0000256" key="4">
    <source>
        <dbReference type="ARBA" id="ARBA00022679"/>
    </source>
</evidence>
<dbReference type="PANTHER" id="PTHR24356:SF163">
    <property type="entry name" value="3-PHOSPHOINOSITIDE-DEPENDENT PROTEIN KINASE 1-RELATED"/>
    <property type="match status" value="1"/>
</dbReference>
<dbReference type="SUPFAM" id="SSF56112">
    <property type="entry name" value="Protein kinase-like (PK-like)"/>
    <property type="match status" value="1"/>
</dbReference>
<feature type="domain" description="Protein kinase" evidence="10">
    <location>
        <begin position="10"/>
        <end position="273"/>
    </location>
</feature>
<evidence type="ECO:0000256" key="3">
    <source>
        <dbReference type="ARBA" id="ARBA00022527"/>
    </source>
</evidence>
<dbReference type="CDD" id="cd05581">
    <property type="entry name" value="STKc_PDK1"/>
    <property type="match status" value="1"/>
</dbReference>
<proteinExistence type="inferred from homology"/>
<protein>
    <recommendedName>
        <fullName evidence="2">non-specific serine/threonine protein kinase</fullName>
        <ecNumber evidence="2">2.7.11.1</ecNumber>
    </recommendedName>
</protein>
<feature type="non-terminal residue" evidence="11">
    <location>
        <position position="303"/>
    </location>
</feature>
<evidence type="ECO:0000256" key="2">
    <source>
        <dbReference type="ARBA" id="ARBA00012513"/>
    </source>
</evidence>
<dbReference type="InterPro" id="IPR011009">
    <property type="entry name" value="Kinase-like_dom_sf"/>
</dbReference>
<dbReference type="PANTHER" id="PTHR24356">
    <property type="entry name" value="SERINE/THREONINE-PROTEIN KINASE"/>
    <property type="match status" value="1"/>
</dbReference>
<gene>
    <name evidence="11" type="ORF">BCV69DRAFT_260494</name>
</gene>
<evidence type="ECO:0000259" key="10">
    <source>
        <dbReference type="PROSITE" id="PS50011"/>
    </source>
</evidence>
<dbReference type="GeneID" id="37012409"/>
<reference evidence="11 12" key="1">
    <citation type="journal article" date="2018" name="Mol. Biol. Evol.">
        <title>Broad Genomic Sampling Reveals a Smut Pathogenic Ancestry of the Fungal Clade Ustilaginomycotina.</title>
        <authorList>
            <person name="Kijpornyongpan T."/>
            <person name="Mondo S.J."/>
            <person name="Barry K."/>
            <person name="Sandor L."/>
            <person name="Lee J."/>
            <person name="Lipzen A."/>
            <person name="Pangilinan J."/>
            <person name="LaButti K."/>
            <person name="Hainaut M."/>
            <person name="Henrissat B."/>
            <person name="Grigoriev I.V."/>
            <person name="Spatafora J.W."/>
            <person name="Aime M.C."/>
        </authorList>
    </citation>
    <scope>NUCLEOTIDE SEQUENCE [LARGE SCALE GENOMIC DNA]</scope>
    <source>
        <strain evidence="11 12">MCA 4718</strain>
    </source>
</reference>
<dbReference type="STRING" id="1684307.A0A316U6M5"/>
<keyword evidence="6 11" id="KW-0418">Kinase</keyword>
<evidence type="ECO:0000256" key="8">
    <source>
        <dbReference type="ARBA" id="ARBA00047899"/>
    </source>
</evidence>
<keyword evidence="4" id="KW-0808">Transferase</keyword>
<dbReference type="Proteomes" id="UP000245942">
    <property type="component" value="Unassembled WGS sequence"/>
</dbReference>
<comment type="catalytic activity">
    <reaction evidence="9">
        <text>L-seryl-[protein] + ATP = O-phospho-L-seryl-[protein] + ADP + H(+)</text>
        <dbReference type="Rhea" id="RHEA:17989"/>
        <dbReference type="Rhea" id="RHEA-COMP:9863"/>
        <dbReference type="Rhea" id="RHEA-COMP:11604"/>
        <dbReference type="ChEBI" id="CHEBI:15378"/>
        <dbReference type="ChEBI" id="CHEBI:29999"/>
        <dbReference type="ChEBI" id="CHEBI:30616"/>
        <dbReference type="ChEBI" id="CHEBI:83421"/>
        <dbReference type="ChEBI" id="CHEBI:456216"/>
        <dbReference type="EC" id="2.7.11.1"/>
    </reaction>
</comment>
<organism evidence="11 12">
    <name type="scientific">Pseudomicrostroma glucosiphilum</name>
    <dbReference type="NCBI Taxonomy" id="1684307"/>
    <lineage>
        <taxon>Eukaryota</taxon>
        <taxon>Fungi</taxon>
        <taxon>Dikarya</taxon>
        <taxon>Basidiomycota</taxon>
        <taxon>Ustilaginomycotina</taxon>
        <taxon>Exobasidiomycetes</taxon>
        <taxon>Microstromatales</taxon>
        <taxon>Microstromatales incertae sedis</taxon>
        <taxon>Pseudomicrostroma</taxon>
    </lineage>
</organism>
<accession>A0A316U6M5</accession>
<dbReference type="Gene3D" id="1.10.510.10">
    <property type="entry name" value="Transferase(Phosphotransferase) domain 1"/>
    <property type="match status" value="1"/>
</dbReference>
<dbReference type="GO" id="GO:0035556">
    <property type="term" value="P:intracellular signal transduction"/>
    <property type="evidence" value="ECO:0007669"/>
    <property type="project" value="TreeGrafter"/>
</dbReference>
<evidence type="ECO:0000256" key="9">
    <source>
        <dbReference type="ARBA" id="ARBA00048679"/>
    </source>
</evidence>
<keyword evidence="12" id="KW-1185">Reference proteome</keyword>
<dbReference type="EMBL" id="KZ819328">
    <property type="protein sequence ID" value="PWN20468.1"/>
    <property type="molecule type" value="Genomic_DNA"/>
</dbReference>
<evidence type="ECO:0000256" key="6">
    <source>
        <dbReference type="ARBA" id="ARBA00022777"/>
    </source>
</evidence>
<comment type="catalytic activity">
    <reaction evidence="8">
        <text>L-threonyl-[protein] + ATP = O-phospho-L-threonyl-[protein] + ADP + H(+)</text>
        <dbReference type="Rhea" id="RHEA:46608"/>
        <dbReference type="Rhea" id="RHEA-COMP:11060"/>
        <dbReference type="Rhea" id="RHEA-COMP:11605"/>
        <dbReference type="ChEBI" id="CHEBI:15378"/>
        <dbReference type="ChEBI" id="CHEBI:30013"/>
        <dbReference type="ChEBI" id="CHEBI:30616"/>
        <dbReference type="ChEBI" id="CHEBI:61977"/>
        <dbReference type="ChEBI" id="CHEBI:456216"/>
        <dbReference type="EC" id="2.7.11.1"/>
    </reaction>
</comment>
<dbReference type="Gene3D" id="3.30.200.20">
    <property type="entry name" value="Phosphorylase Kinase, domain 1"/>
    <property type="match status" value="1"/>
</dbReference>
<keyword evidence="7" id="KW-0067">ATP-binding</keyword>
<name>A0A316U6M5_9BASI</name>
<dbReference type="EC" id="2.7.11.1" evidence="2"/>